<comment type="caution">
    <text evidence="2">The sequence shown here is derived from an EMBL/GenBank/DDBJ whole genome shotgun (WGS) entry which is preliminary data.</text>
</comment>
<evidence type="ECO:0000313" key="1">
    <source>
        <dbReference type="EMBL" id="KAL3646591.1"/>
    </source>
</evidence>
<gene>
    <name evidence="1" type="ORF">CASFOL_009558</name>
    <name evidence="2" type="ORF">CASFOL_009607</name>
</gene>
<sequence length="84" mass="9819">MPETIKSKRDLMPFAIAVSFSVVQVLGEREGRPKDIFNIAMNKNPTRKRFSLGKWLRCFTDIIFICLNLSNRYSNPKRREGIEK</sequence>
<protein>
    <submittedName>
        <fullName evidence="2">Uncharacterized protein</fullName>
    </submittedName>
</protein>
<proteinExistence type="predicted"/>
<reference evidence="2" key="2">
    <citation type="submission" date="2024-11" db="EMBL/GenBank/DDBJ databases">
        <authorList>
            <person name="Burger M."/>
            <person name="Chory J."/>
        </authorList>
    </citation>
    <scope>NUCLEOTIDE SEQUENCE</scope>
    <source>
        <strain evidence="2">Tecolote</strain>
        <tissue evidence="2">Flower</tissue>
    </source>
</reference>
<accession>A0ABD3DWL5</accession>
<dbReference type="AlphaFoldDB" id="A0ABD3DWL5"/>
<evidence type="ECO:0000313" key="2">
    <source>
        <dbReference type="EMBL" id="KAL3646640.1"/>
    </source>
</evidence>
<reference evidence="3" key="1">
    <citation type="journal article" date="2024" name="IScience">
        <title>Strigolactones Initiate the Formation of Haustorium-like Structures in Castilleja.</title>
        <authorList>
            <person name="Buerger M."/>
            <person name="Peterson D."/>
            <person name="Chory J."/>
        </authorList>
    </citation>
    <scope>NUCLEOTIDE SEQUENCE [LARGE SCALE GENOMIC DNA]</scope>
</reference>
<name>A0ABD3DWL5_9LAMI</name>
<dbReference type="EMBL" id="JAVIJP010000012">
    <property type="protein sequence ID" value="KAL3646640.1"/>
    <property type="molecule type" value="Genomic_DNA"/>
</dbReference>
<organism evidence="2 3">
    <name type="scientific">Castilleja foliolosa</name>
    <dbReference type="NCBI Taxonomy" id="1961234"/>
    <lineage>
        <taxon>Eukaryota</taxon>
        <taxon>Viridiplantae</taxon>
        <taxon>Streptophyta</taxon>
        <taxon>Embryophyta</taxon>
        <taxon>Tracheophyta</taxon>
        <taxon>Spermatophyta</taxon>
        <taxon>Magnoliopsida</taxon>
        <taxon>eudicotyledons</taxon>
        <taxon>Gunneridae</taxon>
        <taxon>Pentapetalae</taxon>
        <taxon>asterids</taxon>
        <taxon>lamiids</taxon>
        <taxon>Lamiales</taxon>
        <taxon>Orobanchaceae</taxon>
        <taxon>Pedicularideae</taxon>
        <taxon>Castillejinae</taxon>
        <taxon>Castilleja</taxon>
    </lineage>
</organism>
<keyword evidence="3" id="KW-1185">Reference proteome</keyword>
<dbReference type="Proteomes" id="UP001632038">
    <property type="component" value="Unassembled WGS sequence"/>
</dbReference>
<evidence type="ECO:0000313" key="3">
    <source>
        <dbReference type="Proteomes" id="UP001632038"/>
    </source>
</evidence>
<dbReference type="EMBL" id="JAVIJP010000012">
    <property type="protein sequence ID" value="KAL3646591.1"/>
    <property type="molecule type" value="Genomic_DNA"/>
</dbReference>